<dbReference type="Proteomes" id="UP001497497">
    <property type="component" value="Unassembled WGS sequence"/>
</dbReference>
<comment type="similarity">
    <text evidence="2 10">Belongs to the glycosyltransferase 31 family.</text>
</comment>
<evidence type="ECO:0000256" key="4">
    <source>
        <dbReference type="ARBA" id="ARBA00022679"/>
    </source>
</evidence>
<dbReference type="GO" id="GO:0000139">
    <property type="term" value="C:Golgi membrane"/>
    <property type="evidence" value="ECO:0007669"/>
    <property type="project" value="UniProtKB-SubCell"/>
</dbReference>
<keyword evidence="6 10" id="KW-0735">Signal-anchor</keyword>
<evidence type="ECO:0000256" key="5">
    <source>
        <dbReference type="ARBA" id="ARBA00022692"/>
    </source>
</evidence>
<organism evidence="11 12">
    <name type="scientific">Lymnaea stagnalis</name>
    <name type="common">Great pond snail</name>
    <name type="synonym">Helix stagnalis</name>
    <dbReference type="NCBI Taxonomy" id="6523"/>
    <lineage>
        <taxon>Eukaryota</taxon>
        <taxon>Metazoa</taxon>
        <taxon>Spiralia</taxon>
        <taxon>Lophotrochozoa</taxon>
        <taxon>Mollusca</taxon>
        <taxon>Gastropoda</taxon>
        <taxon>Heterobranchia</taxon>
        <taxon>Euthyneura</taxon>
        <taxon>Panpulmonata</taxon>
        <taxon>Hygrophila</taxon>
        <taxon>Lymnaeoidea</taxon>
        <taxon>Lymnaeidae</taxon>
        <taxon>Lymnaea</taxon>
    </lineage>
</organism>
<reference evidence="11 12" key="1">
    <citation type="submission" date="2024-04" db="EMBL/GenBank/DDBJ databases">
        <authorList>
            <consortium name="Genoscope - CEA"/>
            <person name="William W."/>
        </authorList>
    </citation>
    <scope>NUCLEOTIDE SEQUENCE [LARGE SCALE GENOMIC DNA]</scope>
</reference>
<comment type="caution">
    <text evidence="11">The sequence shown here is derived from an EMBL/GenBank/DDBJ whole genome shotgun (WGS) entry which is preliminary data.</text>
</comment>
<dbReference type="PANTHER" id="PTHR11214:SF379">
    <property type="entry name" value="HEXOSYLTRANSFERASE-RELATED"/>
    <property type="match status" value="1"/>
</dbReference>
<dbReference type="GO" id="GO:0016758">
    <property type="term" value="F:hexosyltransferase activity"/>
    <property type="evidence" value="ECO:0007669"/>
    <property type="project" value="InterPro"/>
</dbReference>
<keyword evidence="7 10" id="KW-1133">Transmembrane helix</keyword>
<keyword evidence="5 10" id="KW-0812">Transmembrane</keyword>
<evidence type="ECO:0000256" key="2">
    <source>
        <dbReference type="ARBA" id="ARBA00008661"/>
    </source>
</evidence>
<dbReference type="EC" id="2.4.1.-" evidence="10"/>
<evidence type="ECO:0000256" key="6">
    <source>
        <dbReference type="ARBA" id="ARBA00022968"/>
    </source>
</evidence>
<gene>
    <name evidence="11" type="ORF">GSLYS_00006771001</name>
</gene>
<evidence type="ECO:0000313" key="11">
    <source>
        <dbReference type="EMBL" id="CAL1532753.1"/>
    </source>
</evidence>
<keyword evidence="8 10" id="KW-0333">Golgi apparatus</keyword>
<sequence length="404" mass="45979">MYSKSTKKSGCSRRQTPVQVAIVIMFFISVFANIGILLTTHAKDKIPDDYDYDMPPEQREARDTPGKTMDLSELGAAITGNQSASKQDFIKAMVACIREKMQKKGKSDDQTGEMSKVVLPSYDNMFLQPSAIDSDVLSSMNWTLDRELQQQVSVFKFLSEPAIRKHDFPYIHNPKEECARRKIDLVLAVSSAPENFEFRMKTREGLKGSYAHERSNNATLLFFIGRSNHHNKSKRFQVEINMEMRRFGDIVQEDFVDSYRNLTLKTISVLKWVSTFCTRTAYVIKSDDDVGIKVAYAVAALQRYQKRFGNFLLGRWNTMNIVMRNKQAKNYVSVEEYPHPTFPPHVLGGAMGFPVSTAKLLFQASLRIPPAGLEDVYISGVCAPRVGVPVFMDADFDFKHKQWT</sequence>
<evidence type="ECO:0000256" key="7">
    <source>
        <dbReference type="ARBA" id="ARBA00022989"/>
    </source>
</evidence>
<evidence type="ECO:0000256" key="9">
    <source>
        <dbReference type="ARBA" id="ARBA00023136"/>
    </source>
</evidence>
<name>A0AAV2HKJ0_LYMST</name>
<proteinExistence type="inferred from homology"/>
<keyword evidence="4" id="KW-0808">Transferase</keyword>
<evidence type="ECO:0000313" key="12">
    <source>
        <dbReference type="Proteomes" id="UP001497497"/>
    </source>
</evidence>
<dbReference type="Pfam" id="PF01762">
    <property type="entry name" value="Galactosyl_T"/>
    <property type="match status" value="1"/>
</dbReference>
<feature type="transmembrane region" description="Helical" evidence="10">
    <location>
        <begin position="20"/>
        <end position="38"/>
    </location>
</feature>
<keyword evidence="3 10" id="KW-0328">Glycosyltransferase</keyword>
<dbReference type="AlphaFoldDB" id="A0AAV2HKJ0"/>
<dbReference type="GO" id="GO:0006493">
    <property type="term" value="P:protein O-linked glycosylation"/>
    <property type="evidence" value="ECO:0007669"/>
    <property type="project" value="TreeGrafter"/>
</dbReference>
<dbReference type="EMBL" id="CAXITT010000124">
    <property type="protein sequence ID" value="CAL1532753.1"/>
    <property type="molecule type" value="Genomic_DNA"/>
</dbReference>
<evidence type="ECO:0000256" key="10">
    <source>
        <dbReference type="RuleBase" id="RU363063"/>
    </source>
</evidence>
<evidence type="ECO:0000256" key="1">
    <source>
        <dbReference type="ARBA" id="ARBA00004323"/>
    </source>
</evidence>
<dbReference type="InterPro" id="IPR002659">
    <property type="entry name" value="Glyco_trans_31"/>
</dbReference>
<keyword evidence="12" id="KW-1185">Reference proteome</keyword>
<accession>A0AAV2HKJ0</accession>
<evidence type="ECO:0000256" key="3">
    <source>
        <dbReference type="ARBA" id="ARBA00022676"/>
    </source>
</evidence>
<comment type="subcellular location">
    <subcellularLocation>
        <location evidence="1 10">Golgi apparatus membrane</location>
        <topology evidence="1 10">Single-pass type II membrane protein</topology>
    </subcellularLocation>
</comment>
<protein>
    <recommendedName>
        <fullName evidence="10">Hexosyltransferase</fullName>
        <ecNumber evidence="10">2.4.1.-</ecNumber>
    </recommendedName>
</protein>
<evidence type="ECO:0000256" key="8">
    <source>
        <dbReference type="ARBA" id="ARBA00023034"/>
    </source>
</evidence>
<keyword evidence="9 10" id="KW-0472">Membrane</keyword>
<dbReference type="PANTHER" id="PTHR11214">
    <property type="entry name" value="BETA-1,3-N-ACETYLGLUCOSAMINYLTRANSFERASE"/>
    <property type="match status" value="1"/>
</dbReference>